<feature type="domain" description="PPM-type phosphatase" evidence="1">
    <location>
        <begin position="26"/>
        <end position="233"/>
    </location>
</feature>
<evidence type="ECO:0000313" key="2">
    <source>
        <dbReference type="EMBL" id="GAA4344986.1"/>
    </source>
</evidence>
<dbReference type="Pfam" id="PF13672">
    <property type="entry name" value="PP2C_2"/>
    <property type="match status" value="1"/>
</dbReference>
<keyword evidence="3" id="KW-1185">Reference proteome</keyword>
<accession>A0ABP8HV33</accession>
<dbReference type="InterPro" id="IPR036457">
    <property type="entry name" value="PPM-type-like_dom_sf"/>
</dbReference>
<evidence type="ECO:0000313" key="3">
    <source>
        <dbReference type="Proteomes" id="UP001500975"/>
    </source>
</evidence>
<name>A0ABP8HV33_9BURK</name>
<dbReference type="SUPFAM" id="SSF81606">
    <property type="entry name" value="PP2C-like"/>
    <property type="match status" value="1"/>
</dbReference>
<comment type="caution">
    <text evidence="2">The sequence shown here is derived from an EMBL/GenBank/DDBJ whole genome shotgun (WGS) entry which is preliminary data.</text>
</comment>
<dbReference type="EMBL" id="BAABGJ010000027">
    <property type="protein sequence ID" value="GAA4344986.1"/>
    <property type="molecule type" value="Genomic_DNA"/>
</dbReference>
<proteinExistence type="predicted"/>
<gene>
    <name evidence="2" type="ORF">GCM10023165_28620</name>
</gene>
<reference evidence="3" key="1">
    <citation type="journal article" date="2019" name="Int. J. Syst. Evol. Microbiol.">
        <title>The Global Catalogue of Microorganisms (GCM) 10K type strain sequencing project: providing services to taxonomists for standard genome sequencing and annotation.</title>
        <authorList>
            <consortium name="The Broad Institute Genomics Platform"/>
            <consortium name="The Broad Institute Genome Sequencing Center for Infectious Disease"/>
            <person name="Wu L."/>
            <person name="Ma J."/>
        </authorList>
    </citation>
    <scope>NUCLEOTIDE SEQUENCE [LARGE SCALE GENOMIC DNA]</scope>
    <source>
        <strain evidence="3">JCM 17804</strain>
    </source>
</reference>
<organism evidence="2 3">
    <name type="scientific">Variovorax defluvii</name>
    <dbReference type="NCBI Taxonomy" id="913761"/>
    <lineage>
        <taxon>Bacteria</taxon>
        <taxon>Pseudomonadati</taxon>
        <taxon>Pseudomonadota</taxon>
        <taxon>Betaproteobacteria</taxon>
        <taxon>Burkholderiales</taxon>
        <taxon>Comamonadaceae</taxon>
        <taxon>Variovorax</taxon>
    </lineage>
</organism>
<dbReference type="InterPro" id="IPR001932">
    <property type="entry name" value="PPM-type_phosphatase-like_dom"/>
</dbReference>
<dbReference type="RefSeq" id="WP_345538663.1">
    <property type="nucleotide sequence ID" value="NZ_BAABGJ010000027.1"/>
</dbReference>
<sequence>MLASTAGPTHLHADADTWAVRASAVRGEAHVRRETVCQDCFAADVRGRRCVAVAADGAGSAPRSDQGSLLAAQTIVSALLAPATRLTRARILDAMDAARAALADEATRNNARIDDYATTVVGVAMQGSHGIFFHLGDGLALAFGAASEAFALRAMSTGTPSEFANLSSFLTQRDWRSNTVFTPVRAADSLMLMTDGFSPFALDREGRPKPRFFQPILEFMRAHPGGVAAQGLTDMMNTPVVRKTSGDDCTLIWAGLREQA</sequence>
<dbReference type="Gene3D" id="3.60.40.10">
    <property type="entry name" value="PPM-type phosphatase domain"/>
    <property type="match status" value="1"/>
</dbReference>
<dbReference type="Proteomes" id="UP001500975">
    <property type="component" value="Unassembled WGS sequence"/>
</dbReference>
<protein>
    <recommendedName>
        <fullName evidence="1">PPM-type phosphatase domain-containing protein</fullName>
    </recommendedName>
</protein>
<evidence type="ECO:0000259" key="1">
    <source>
        <dbReference type="Pfam" id="PF13672"/>
    </source>
</evidence>